<feature type="compositionally biased region" description="Basic and acidic residues" evidence="1">
    <location>
        <begin position="154"/>
        <end position="168"/>
    </location>
</feature>
<dbReference type="PANTHER" id="PTHR36056:SF1">
    <property type="entry name" value="PROTEIN, PUTATIVE-RELATED"/>
    <property type="match status" value="1"/>
</dbReference>
<dbReference type="PANTHER" id="PTHR36056">
    <property type="entry name" value="PROTEIN, PUTATIVE-RELATED"/>
    <property type="match status" value="1"/>
</dbReference>
<feature type="compositionally biased region" description="Pro residues" evidence="1">
    <location>
        <begin position="46"/>
        <end position="57"/>
    </location>
</feature>
<feature type="compositionally biased region" description="Polar residues" evidence="1">
    <location>
        <begin position="8"/>
        <end position="17"/>
    </location>
</feature>
<feature type="region of interest" description="Disordered" evidence="1">
    <location>
        <begin position="318"/>
        <end position="355"/>
    </location>
</feature>
<feature type="compositionally biased region" description="Basic and acidic residues" evidence="1">
    <location>
        <begin position="219"/>
        <end position="244"/>
    </location>
</feature>
<protein>
    <submittedName>
        <fullName evidence="2">Uncharacterized protein</fullName>
    </submittedName>
</protein>
<evidence type="ECO:0000313" key="2">
    <source>
        <dbReference type="EMBL" id="KAK6934700.1"/>
    </source>
</evidence>
<feature type="region of interest" description="Disordered" evidence="1">
    <location>
        <begin position="102"/>
        <end position="248"/>
    </location>
</feature>
<organism evidence="2 3">
    <name type="scientific">Dillenia turbinata</name>
    <dbReference type="NCBI Taxonomy" id="194707"/>
    <lineage>
        <taxon>Eukaryota</taxon>
        <taxon>Viridiplantae</taxon>
        <taxon>Streptophyta</taxon>
        <taxon>Embryophyta</taxon>
        <taxon>Tracheophyta</taxon>
        <taxon>Spermatophyta</taxon>
        <taxon>Magnoliopsida</taxon>
        <taxon>eudicotyledons</taxon>
        <taxon>Gunneridae</taxon>
        <taxon>Pentapetalae</taxon>
        <taxon>Dilleniales</taxon>
        <taxon>Dilleniaceae</taxon>
        <taxon>Dillenia</taxon>
    </lineage>
</organism>
<evidence type="ECO:0000313" key="3">
    <source>
        <dbReference type="Proteomes" id="UP001370490"/>
    </source>
</evidence>
<dbReference type="InterPro" id="IPR040276">
    <property type="entry name" value="At4g26450-like"/>
</dbReference>
<reference evidence="2 3" key="1">
    <citation type="submission" date="2023-12" db="EMBL/GenBank/DDBJ databases">
        <title>A high-quality genome assembly for Dillenia turbinata (Dilleniales).</title>
        <authorList>
            <person name="Chanderbali A."/>
        </authorList>
    </citation>
    <scope>NUCLEOTIDE SEQUENCE [LARGE SCALE GENOMIC DNA]</scope>
    <source>
        <strain evidence="2">LSX21</strain>
        <tissue evidence="2">Leaf</tissue>
    </source>
</reference>
<keyword evidence="3" id="KW-1185">Reference proteome</keyword>
<feature type="region of interest" description="Disordered" evidence="1">
    <location>
        <begin position="1"/>
        <end position="64"/>
    </location>
</feature>
<name>A0AAN8VIH6_9MAGN</name>
<comment type="caution">
    <text evidence="2">The sequence shown here is derived from an EMBL/GenBank/DDBJ whole genome shotgun (WGS) entry which is preliminary data.</text>
</comment>
<evidence type="ECO:0000256" key="1">
    <source>
        <dbReference type="SAM" id="MobiDB-lite"/>
    </source>
</evidence>
<accession>A0AAN8VIH6</accession>
<dbReference type="EMBL" id="JBAMMX010000008">
    <property type="protein sequence ID" value="KAK6934700.1"/>
    <property type="molecule type" value="Genomic_DNA"/>
</dbReference>
<gene>
    <name evidence="2" type="ORF">RJ641_034855</name>
</gene>
<proteinExistence type="predicted"/>
<dbReference type="Proteomes" id="UP001370490">
    <property type="component" value="Unassembled WGS sequence"/>
</dbReference>
<sequence length="673" mass="73224">MQMGVSVSRISPESSMRSHGFHNSGFRSSSFNRGYGRGGKHFQNQQPPPPQPPPPPSSSSRRGVGDVFMEAGRLALEYLVSKGLFSPSVIQESGNRISLRLGNGVSEMNSGRRRFGDSRGRRPGGGRSYGSEWGQFSDKTRVSPEKEEGESELFSDHKEEERVGKDDSSSAGSGEEMKLSVRRGIASKGEIEDGIEKSEVANDLGGKNSDAPDEINGGSDDKRDELGGKSDGVEEIGEGKEEKNGASMELASEIEVVEIQDCGVEENKGGRNGADLLSFCKFAKVPTRTRSAMAVRGSKIESVPIAIVEIDSDVETLKASESEEHAKSNSAGGLPNDRTVSKDSSEFLDSDMSNAPPLQSVEIDLGSVFSVGKGKCLRSQSFPDGLAIDEQEMKHDSPVHGRSLSMVKETGNKRALHGEDVDMIEGNKKLKEWPPFMVSQSSDYHSHSYMAQKQPNIKENKASPAEEIIIAVDQHSNMDEPMFAKSEGEPCTDYAEEKQLFPNSFKICDLNLMGGSDISENHDCHRILDFPSTSKPQDEVAQVDIDLSMSNNSNAADEYGKRSSIGKDVEVIDLENDSLQDANAFNNSERTLEMVYTGPENFPNHPQSTSDHQDNYGFMMSDFLGTDIPNCASVPPDINPLHNMGFHNGEGILGDDDPIYMSLGEIPISMPDS</sequence>
<feature type="compositionally biased region" description="Basic and acidic residues" evidence="1">
    <location>
        <begin position="318"/>
        <end position="327"/>
    </location>
</feature>
<dbReference type="AlphaFoldDB" id="A0AAN8VIH6"/>
<feature type="compositionally biased region" description="Basic and acidic residues" evidence="1">
    <location>
        <begin position="189"/>
        <end position="200"/>
    </location>
</feature>